<reference evidence="1 2" key="2">
    <citation type="journal article" date="2017" name="Front. Plant Sci.">
        <title>Gene Classification and Mining of Molecular Markers Useful in Red Clover (Trifolium pratense) Breeding.</title>
        <authorList>
            <person name="Istvanek J."/>
            <person name="Dluhosova J."/>
            <person name="Dluhos P."/>
            <person name="Patkova L."/>
            <person name="Nedelnik J."/>
            <person name="Repkova J."/>
        </authorList>
    </citation>
    <scope>NUCLEOTIDE SEQUENCE [LARGE SCALE GENOMIC DNA]</scope>
    <source>
        <strain evidence="2">cv. Tatra</strain>
        <tissue evidence="1">Young leaves</tissue>
    </source>
</reference>
<dbReference type="Proteomes" id="UP000236291">
    <property type="component" value="Unassembled WGS sequence"/>
</dbReference>
<reference evidence="1 2" key="1">
    <citation type="journal article" date="2014" name="Am. J. Bot.">
        <title>Genome assembly and annotation for red clover (Trifolium pratense; Fabaceae).</title>
        <authorList>
            <person name="Istvanek J."/>
            <person name="Jaros M."/>
            <person name="Krenek A."/>
            <person name="Repkova J."/>
        </authorList>
    </citation>
    <scope>NUCLEOTIDE SEQUENCE [LARGE SCALE GENOMIC DNA]</scope>
    <source>
        <strain evidence="2">cv. Tatra</strain>
        <tissue evidence="1">Young leaves</tissue>
    </source>
</reference>
<name>A0A2K3P0K2_TRIPR</name>
<comment type="caution">
    <text evidence="1">The sequence shown here is derived from an EMBL/GenBank/DDBJ whole genome shotgun (WGS) entry which is preliminary data.</text>
</comment>
<evidence type="ECO:0000313" key="1">
    <source>
        <dbReference type="EMBL" id="PNY08818.1"/>
    </source>
</evidence>
<evidence type="ECO:0000313" key="2">
    <source>
        <dbReference type="Proteomes" id="UP000236291"/>
    </source>
</evidence>
<dbReference type="AlphaFoldDB" id="A0A2K3P0K2"/>
<dbReference type="EMBL" id="ASHM01002757">
    <property type="protein sequence ID" value="PNY08818.1"/>
    <property type="molecule type" value="Genomic_DNA"/>
</dbReference>
<protein>
    <submittedName>
        <fullName evidence="1">Uncharacterized protein</fullName>
    </submittedName>
</protein>
<proteinExistence type="predicted"/>
<sequence length="100" mass="10985">MIPRPQFHLIHRLNNNVVCELFYNAFNGSAGKFISTVPSTGRDFQQKDQTELTEIIGDTLCGTKQLVKDIVTTINGGVILIPNVLTSNPGVDVSFPYSAF</sequence>
<gene>
    <name evidence="1" type="ORF">L195_g005354</name>
</gene>
<accession>A0A2K3P0K2</accession>
<organism evidence="1 2">
    <name type="scientific">Trifolium pratense</name>
    <name type="common">Red clover</name>
    <dbReference type="NCBI Taxonomy" id="57577"/>
    <lineage>
        <taxon>Eukaryota</taxon>
        <taxon>Viridiplantae</taxon>
        <taxon>Streptophyta</taxon>
        <taxon>Embryophyta</taxon>
        <taxon>Tracheophyta</taxon>
        <taxon>Spermatophyta</taxon>
        <taxon>Magnoliopsida</taxon>
        <taxon>eudicotyledons</taxon>
        <taxon>Gunneridae</taxon>
        <taxon>Pentapetalae</taxon>
        <taxon>rosids</taxon>
        <taxon>fabids</taxon>
        <taxon>Fabales</taxon>
        <taxon>Fabaceae</taxon>
        <taxon>Papilionoideae</taxon>
        <taxon>50 kb inversion clade</taxon>
        <taxon>NPAAA clade</taxon>
        <taxon>Hologalegina</taxon>
        <taxon>IRL clade</taxon>
        <taxon>Trifolieae</taxon>
        <taxon>Trifolium</taxon>
    </lineage>
</organism>